<evidence type="ECO:0000256" key="1">
    <source>
        <dbReference type="SAM" id="MobiDB-lite"/>
    </source>
</evidence>
<accession>A0A8X8AF17</accession>
<dbReference type="Proteomes" id="UP000886885">
    <property type="component" value="Chromosome 4A"/>
</dbReference>
<evidence type="ECO:0000313" key="3">
    <source>
        <dbReference type="Proteomes" id="UP000886885"/>
    </source>
</evidence>
<reference evidence="2" key="1">
    <citation type="journal article" date="2020" name="bioRxiv">
        <title>Hybrid origin of Populus tomentosa Carr. identified through genome sequencing and phylogenomic analysis.</title>
        <authorList>
            <person name="An X."/>
            <person name="Gao K."/>
            <person name="Chen Z."/>
            <person name="Li J."/>
            <person name="Yang X."/>
            <person name="Yang X."/>
            <person name="Zhou J."/>
            <person name="Guo T."/>
            <person name="Zhao T."/>
            <person name="Huang S."/>
            <person name="Miao D."/>
            <person name="Khan W.U."/>
            <person name="Rao P."/>
            <person name="Ye M."/>
            <person name="Lei B."/>
            <person name="Liao W."/>
            <person name="Wang J."/>
            <person name="Ji L."/>
            <person name="Li Y."/>
            <person name="Guo B."/>
            <person name="Mustafa N.S."/>
            <person name="Li S."/>
            <person name="Yun Q."/>
            <person name="Keller S.R."/>
            <person name="Mao J."/>
            <person name="Zhang R."/>
            <person name="Strauss S.H."/>
        </authorList>
    </citation>
    <scope>NUCLEOTIDE SEQUENCE</scope>
    <source>
        <strain evidence="2">GM15</strain>
        <tissue evidence="2">Leaf</tissue>
    </source>
</reference>
<feature type="compositionally biased region" description="Basic and acidic residues" evidence="1">
    <location>
        <begin position="165"/>
        <end position="176"/>
    </location>
</feature>
<dbReference type="EMBL" id="JAAWWB010000007">
    <property type="protein sequence ID" value="KAG6779860.1"/>
    <property type="molecule type" value="Genomic_DNA"/>
</dbReference>
<dbReference type="InterPro" id="IPR040374">
    <property type="entry name" value="BIC"/>
</dbReference>
<dbReference type="GO" id="GO:0009785">
    <property type="term" value="P:blue light signaling pathway"/>
    <property type="evidence" value="ECO:0007669"/>
    <property type="project" value="InterPro"/>
</dbReference>
<dbReference type="PANTHER" id="PTHR34207:SF17">
    <property type="entry name" value="PROTEIN BIC2"/>
    <property type="match status" value="1"/>
</dbReference>
<dbReference type="CDD" id="cd22645">
    <property type="entry name" value="BIC1_CID"/>
    <property type="match status" value="1"/>
</dbReference>
<dbReference type="OrthoDB" id="672067at2759"/>
<dbReference type="PANTHER" id="PTHR34207">
    <property type="entry name" value="PROTEIN BIC1"/>
    <property type="match status" value="1"/>
</dbReference>
<gene>
    <name evidence="2" type="ORF">POTOM_016262</name>
</gene>
<organism evidence="2 3">
    <name type="scientific">Populus tomentosa</name>
    <name type="common">Chinese white poplar</name>
    <dbReference type="NCBI Taxonomy" id="118781"/>
    <lineage>
        <taxon>Eukaryota</taxon>
        <taxon>Viridiplantae</taxon>
        <taxon>Streptophyta</taxon>
        <taxon>Embryophyta</taxon>
        <taxon>Tracheophyta</taxon>
        <taxon>Spermatophyta</taxon>
        <taxon>Magnoliopsida</taxon>
        <taxon>eudicotyledons</taxon>
        <taxon>Gunneridae</taxon>
        <taxon>Pentapetalae</taxon>
        <taxon>rosids</taxon>
        <taxon>fabids</taxon>
        <taxon>Malpighiales</taxon>
        <taxon>Salicaceae</taxon>
        <taxon>Saliceae</taxon>
        <taxon>Populus</taxon>
    </lineage>
</organism>
<keyword evidence="3" id="KW-1185">Reference proteome</keyword>
<evidence type="ECO:0000313" key="2">
    <source>
        <dbReference type="EMBL" id="KAG6779860.1"/>
    </source>
</evidence>
<proteinExistence type="predicted"/>
<dbReference type="AlphaFoldDB" id="A0A8X8AF17"/>
<protein>
    <submittedName>
        <fullName evidence="2">Uncharacterized protein</fullName>
    </submittedName>
</protein>
<feature type="region of interest" description="Disordered" evidence="1">
    <location>
        <begin position="1"/>
        <end position="41"/>
    </location>
</feature>
<name>A0A8X8AF17_POPTO</name>
<sequence>MEGTHLSSMKQEPSSNPGKPTTRNIAFSRQPKSPSRAETSQIMNKAQTWCSYPRVENVGNEVKEQAAEALILMHRESVALTTTTTGRERLKRHREEVSGKVMIPDTWGQENLLTDWIDYSSFDKLLAPKGITSAREALVAEGRRARTSHQRLGGTGERTSREKKKSGEENEDGKKVDLESLGFDPFLMGGFLNRSLGA</sequence>
<comment type="caution">
    <text evidence="2">The sequence shown here is derived from an EMBL/GenBank/DDBJ whole genome shotgun (WGS) entry which is preliminary data.</text>
</comment>
<feature type="region of interest" description="Disordered" evidence="1">
    <location>
        <begin position="141"/>
        <end position="176"/>
    </location>
</feature>